<dbReference type="EMBL" id="CADEPI010000414">
    <property type="protein sequence ID" value="CAB3385428.1"/>
    <property type="molecule type" value="Genomic_DNA"/>
</dbReference>
<organism evidence="1 2">
    <name type="scientific">Cloeon dipterum</name>
    <dbReference type="NCBI Taxonomy" id="197152"/>
    <lineage>
        <taxon>Eukaryota</taxon>
        <taxon>Metazoa</taxon>
        <taxon>Ecdysozoa</taxon>
        <taxon>Arthropoda</taxon>
        <taxon>Hexapoda</taxon>
        <taxon>Insecta</taxon>
        <taxon>Pterygota</taxon>
        <taxon>Palaeoptera</taxon>
        <taxon>Ephemeroptera</taxon>
        <taxon>Pisciforma</taxon>
        <taxon>Baetidae</taxon>
        <taxon>Cloeon</taxon>
    </lineage>
</organism>
<protein>
    <submittedName>
        <fullName evidence="1">Uncharacterized protein</fullName>
    </submittedName>
</protein>
<dbReference type="AlphaFoldDB" id="A0A8S1DXK7"/>
<keyword evidence="2" id="KW-1185">Reference proteome</keyword>
<accession>A0A8S1DXK7</accession>
<sequence>MDDGTKLLVTQRRLLNLGRNKSLLELSMQKIVKNIKWFLEESDHKEKLTKLPSLLREKILDKVTGRMFVDIDEEENDMFSRIKAFELLLCPQIKEIKIKGLIVVYPCIFDKIIKIITTRAPNIISLTIVPPPERPNQDYPKPHEFPVSITEIGKLGKLRKLVVRSIMVDYQQLKEMCGNELRNLRYIDVCLNFDSGTNFEDVEDFKESFSNLQYFLFDAFKRGFRISLKNHDQMLWKMCIKHLPNLIAVEKIVQYDLDMYFEDRRISEISSEVSALQHLRLIPGTVELHRTFPRMNHLKICFDGHENEIKIETLLRFQNMKSLFLIYVNSLETVNKFIRCYGPKLETLYVEASADTHDIQLKFKNLFKSCPRLETLVLIYVDVIDDREPLNFFSKLKNLTWYPIRERSVFLSNVIQAPDLREVNFQFDSFDLDDLRKVSDLIARKAVLGKLQSLCASNFDIFHPNFHMENQSLISSFKALSEIIKNASAFLPDFIKFDHEFVISCTDLDINEQPLNSDSRFIDNELAATVRMIDANLVDFLIALEKYLYFN</sequence>
<name>A0A8S1DXK7_9INSE</name>
<dbReference type="SUPFAM" id="SSF52047">
    <property type="entry name" value="RNI-like"/>
    <property type="match status" value="1"/>
</dbReference>
<gene>
    <name evidence="1" type="ORF">CLODIP_2_CD01290</name>
</gene>
<reference evidence="1 2" key="1">
    <citation type="submission" date="2020-04" db="EMBL/GenBank/DDBJ databases">
        <authorList>
            <person name="Alioto T."/>
            <person name="Alioto T."/>
            <person name="Gomez Garrido J."/>
        </authorList>
    </citation>
    <scope>NUCLEOTIDE SEQUENCE [LARGE SCALE GENOMIC DNA]</scope>
</reference>
<dbReference type="Proteomes" id="UP000494165">
    <property type="component" value="Unassembled WGS sequence"/>
</dbReference>
<evidence type="ECO:0000313" key="2">
    <source>
        <dbReference type="Proteomes" id="UP000494165"/>
    </source>
</evidence>
<dbReference type="InterPro" id="IPR032675">
    <property type="entry name" value="LRR_dom_sf"/>
</dbReference>
<comment type="caution">
    <text evidence="1">The sequence shown here is derived from an EMBL/GenBank/DDBJ whole genome shotgun (WGS) entry which is preliminary data.</text>
</comment>
<proteinExistence type="predicted"/>
<dbReference type="Gene3D" id="3.80.10.10">
    <property type="entry name" value="Ribonuclease Inhibitor"/>
    <property type="match status" value="1"/>
</dbReference>
<evidence type="ECO:0000313" key="1">
    <source>
        <dbReference type="EMBL" id="CAB3385428.1"/>
    </source>
</evidence>